<dbReference type="InterPro" id="IPR014776">
    <property type="entry name" value="4pyrrole_Mease_sub2"/>
</dbReference>
<dbReference type="SUPFAM" id="SSF69618">
    <property type="entry name" value="HemD-like"/>
    <property type="match status" value="1"/>
</dbReference>
<dbReference type="CDD" id="cd11642">
    <property type="entry name" value="SUMT"/>
    <property type="match status" value="1"/>
</dbReference>
<evidence type="ECO:0000256" key="4">
    <source>
        <dbReference type="ARBA" id="ARBA00022691"/>
    </source>
</evidence>
<dbReference type="FunFam" id="3.30.950.10:FF:000001">
    <property type="entry name" value="Siroheme synthase"/>
    <property type="match status" value="1"/>
</dbReference>
<evidence type="ECO:0000256" key="6">
    <source>
        <dbReference type="RuleBase" id="RU003960"/>
    </source>
</evidence>
<evidence type="ECO:0000256" key="1">
    <source>
        <dbReference type="ARBA" id="ARBA00012162"/>
    </source>
</evidence>
<dbReference type="NCBIfam" id="TIGR01469">
    <property type="entry name" value="cobA_cysG_Cterm"/>
    <property type="match status" value="1"/>
</dbReference>
<keyword evidence="10" id="KW-1185">Reference proteome</keyword>
<dbReference type="GO" id="GO:0032259">
    <property type="term" value="P:methylation"/>
    <property type="evidence" value="ECO:0007669"/>
    <property type="project" value="UniProtKB-KW"/>
</dbReference>
<dbReference type="CDD" id="cd06578">
    <property type="entry name" value="HemD"/>
    <property type="match status" value="1"/>
</dbReference>
<dbReference type="FunFam" id="3.40.1010.10:FF:000001">
    <property type="entry name" value="Siroheme synthase"/>
    <property type="match status" value="1"/>
</dbReference>
<dbReference type="Pfam" id="PF02602">
    <property type="entry name" value="HEM4"/>
    <property type="match status" value="1"/>
</dbReference>
<dbReference type="InterPro" id="IPR003754">
    <property type="entry name" value="4pyrrol_synth_uPrphyn_synth"/>
</dbReference>
<comment type="similarity">
    <text evidence="6">Belongs to the precorrin methyltransferase family.</text>
</comment>
<evidence type="ECO:0000313" key="9">
    <source>
        <dbReference type="EMBL" id="MBC5688400.1"/>
    </source>
</evidence>
<evidence type="ECO:0000259" key="7">
    <source>
        <dbReference type="Pfam" id="PF00590"/>
    </source>
</evidence>
<dbReference type="Gene3D" id="3.40.1010.10">
    <property type="entry name" value="Cobalt-precorrin-4 Transmethylase, Domain 1"/>
    <property type="match status" value="1"/>
</dbReference>
<dbReference type="InterPro" id="IPR050161">
    <property type="entry name" value="Siro_Cobalamin_biosynth"/>
</dbReference>
<evidence type="ECO:0000256" key="5">
    <source>
        <dbReference type="ARBA" id="ARBA00023244"/>
    </source>
</evidence>
<reference evidence="9" key="1">
    <citation type="submission" date="2020-08" db="EMBL/GenBank/DDBJ databases">
        <title>Genome public.</title>
        <authorList>
            <person name="Liu C."/>
            <person name="Sun Q."/>
        </authorList>
    </citation>
    <scope>NUCLEOTIDE SEQUENCE</scope>
    <source>
        <strain evidence="9">NSJ-55</strain>
    </source>
</reference>
<protein>
    <recommendedName>
        <fullName evidence="1">uroporphyrinogen-III C-methyltransferase</fullName>
        <ecNumber evidence="1">2.1.1.107</ecNumber>
    </recommendedName>
</protein>
<evidence type="ECO:0000313" key="10">
    <source>
        <dbReference type="Proteomes" id="UP000652477"/>
    </source>
</evidence>
<dbReference type="GO" id="GO:0004851">
    <property type="term" value="F:uroporphyrin-III C-methyltransferase activity"/>
    <property type="evidence" value="ECO:0007669"/>
    <property type="project" value="UniProtKB-EC"/>
</dbReference>
<name>A0A923LHJ7_9FIRM</name>
<evidence type="ECO:0000256" key="3">
    <source>
        <dbReference type="ARBA" id="ARBA00022679"/>
    </source>
</evidence>
<dbReference type="Proteomes" id="UP000652477">
    <property type="component" value="Unassembled WGS sequence"/>
</dbReference>
<dbReference type="InterPro" id="IPR003043">
    <property type="entry name" value="Uropor_MeTrfase_CS"/>
</dbReference>
<gene>
    <name evidence="9" type="primary">cobA</name>
    <name evidence="9" type="ORF">H8S37_05585</name>
</gene>
<accession>A0A923LHJ7</accession>
<evidence type="ECO:0000259" key="8">
    <source>
        <dbReference type="Pfam" id="PF02602"/>
    </source>
</evidence>
<organism evidence="9 10">
    <name type="scientific">Mediterraneibacter hominis</name>
    <dbReference type="NCBI Taxonomy" id="2763054"/>
    <lineage>
        <taxon>Bacteria</taxon>
        <taxon>Bacillati</taxon>
        <taxon>Bacillota</taxon>
        <taxon>Clostridia</taxon>
        <taxon>Lachnospirales</taxon>
        <taxon>Lachnospiraceae</taxon>
        <taxon>Mediterraneibacter</taxon>
    </lineage>
</organism>
<dbReference type="EC" id="2.1.1.107" evidence="1"/>
<dbReference type="AlphaFoldDB" id="A0A923LHJ7"/>
<dbReference type="InterPro" id="IPR000878">
    <property type="entry name" value="4pyrrol_Mease"/>
</dbReference>
<feature type="domain" description="Tetrapyrrole methylase" evidence="7">
    <location>
        <begin position="10"/>
        <end position="221"/>
    </location>
</feature>
<dbReference type="Gene3D" id="3.30.950.10">
    <property type="entry name" value="Methyltransferase, Cobalt-precorrin-4 Transmethylase, Domain 2"/>
    <property type="match status" value="1"/>
</dbReference>
<proteinExistence type="inferred from homology"/>
<dbReference type="InterPro" id="IPR036108">
    <property type="entry name" value="4pyrrol_syn_uPrphyn_synt_sf"/>
</dbReference>
<dbReference type="GO" id="GO:0004852">
    <property type="term" value="F:uroporphyrinogen-III synthase activity"/>
    <property type="evidence" value="ECO:0007669"/>
    <property type="project" value="InterPro"/>
</dbReference>
<keyword evidence="4" id="KW-0949">S-adenosyl-L-methionine</keyword>
<dbReference type="PANTHER" id="PTHR45790">
    <property type="entry name" value="SIROHEME SYNTHASE-RELATED"/>
    <property type="match status" value="1"/>
</dbReference>
<keyword evidence="5" id="KW-0627">Porphyrin biosynthesis</keyword>
<dbReference type="PANTHER" id="PTHR45790:SF3">
    <property type="entry name" value="S-ADENOSYL-L-METHIONINE-DEPENDENT UROPORPHYRINOGEN III METHYLTRANSFERASE, CHLOROPLASTIC"/>
    <property type="match status" value="1"/>
</dbReference>
<dbReference type="Gene3D" id="3.40.50.10090">
    <property type="match status" value="2"/>
</dbReference>
<dbReference type="InterPro" id="IPR014777">
    <property type="entry name" value="4pyrrole_Mease_sub1"/>
</dbReference>
<dbReference type="InterPro" id="IPR035996">
    <property type="entry name" value="4pyrrol_Methylase_sf"/>
</dbReference>
<dbReference type="GO" id="GO:0019354">
    <property type="term" value="P:siroheme biosynthetic process"/>
    <property type="evidence" value="ECO:0007669"/>
    <property type="project" value="InterPro"/>
</dbReference>
<dbReference type="EMBL" id="JACOPF010000001">
    <property type="protein sequence ID" value="MBC5688400.1"/>
    <property type="molecule type" value="Genomic_DNA"/>
</dbReference>
<feature type="domain" description="Tetrapyrrole biosynthesis uroporphyrinogen III synthase" evidence="8">
    <location>
        <begin position="272"/>
        <end position="504"/>
    </location>
</feature>
<evidence type="ECO:0000256" key="2">
    <source>
        <dbReference type="ARBA" id="ARBA00022603"/>
    </source>
</evidence>
<dbReference type="Pfam" id="PF00590">
    <property type="entry name" value="TP_methylase"/>
    <property type="match status" value="1"/>
</dbReference>
<dbReference type="RefSeq" id="WP_186875015.1">
    <property type="nucleotide sequence ID" value="NZ_JACOPF010000001.1"/>
</dbReference>
<dbReference type="PROSITE" id="PS00840">
    <property type="entry name" value="SUMT_2"/>
    <property type="match status" value="1"/>
</dbReference>
<dbReference type="SUPFAM" id="SSF53790">
    <property type="entry name" value="Tetrapyrrole methylase"/>
    <property type="match status" value="1"/>
</dbReference>
<sequence length="515" mass="56426">MSGYREQAGKVWIAGAGPGDRELLTVKTARLIKEADVIVYDALISAEILTQIPEQKELIHVGKRSGNHTVPQEEISRILVQEAKKGKKVLRLKGGDPFVFGRGGEEVELLAKEQIPFEVVPGVTSCTAVPAYAGIPVTHRDCASSFHVITGHAQRDGEIRIDFPSLARLGDTLVFLMGLARLGWIAKGLLEAGMKKDTPAAVVENGTTAKQRKVISVLSDIEEKAKEADIQTPAIIIVGEVCAFSESFDWTVKRKLGGRQFLTTRPRQNSSRLAKRLRDLGAQVIEMPSIRTEEILPNPRLEDALARMGERSGEQWLVFTSPIGVSVFFDGLRRRKTDIRKLLGGSAVIKVAAIGSATAAALEEAGIFADLVPEKYNAEELGRILAETADKNSHITILRAEAGSPMLLPPLYKAGIWVEDVALYRTCTEGESRWKEKLTEMLKRGEIDAVAFTSASTVRGFAQMMEGFPLSQIHALCIGEQTEKEAANYHMQTEVALKASMDGMEKLILQKYGIR</sequence>
<dbReference type="NCBIfam" id="NF004790">
    <property type="entry name" value="PRK06136.1"/>
    <property type="match status" value="1"/>
</dbReference>
<comment type="caution">
    <text evidence="9">The sequence shown here is derived from an EMBL/GenBank/DDBJ whole genome shotgun (WGS) entry which is preliminary data.</text>
</comment>
<dbReference type="InterPro" id="IPR006366">
    <property type="entry name" value="CobA/CysG_C"/>
</dbReference>
<keyword evidence="2 6" id="KW-0489">Methyltransferase</keyword>
<keyword evidence="3 6" id="KW-0808">Transferase</keyword>